<reference evidence="1 2" key="1">
    <citation type="submission" date="2019-07" db="EMBL/GenBank/DDBJ databases">
        <title>Genomics analysis of Aphanomyces spp. identifies a new class of oomycete effector associated with host adaptation.</title>
        <authorList>
            <person name="Gaulin E."/>
        </authorList>
    </citation>
    <scope>NUCLEOTIDE SEQUENCE [LARGE SCALE GENOMIC DNA]</scope>
    <source>
        <strain evidence="1 2">ATCC 201684</strain>
    </source>
</reference>
<sequence length="354" mass="37445">MSSIMMPLFDERPARVRPCTLSNPTYSCRLGAVRPRSSLLPNSSAISTNGLAYGVDVSEEHAFVACINNVTLINLRDKTMKARCPVPGTTRALAATPSGKAVYVACQNGGLNVLSRVGNDLQHVDHFNVMAVGIAMTNTVAVVACEQTGLCFFDSRSHKWLSMLPLQYLGTTLRAKAVAVHGNRYAYVACDAGVVAVVDFHDPRHPVLHATKKVFAGEAHAVALSEKGNSLFVACGAKGIAVVNLLGFKAMGHVRSAYGAVFDLHVVGSLLLTACQMGGLAVFCVGEDRMRLTLLGQTNAFDGISHGIRSVNADRGLEAVVTCQSGGVQLVPLDSMAQWPGPKKAGFSDACSIM</sequence>
<protein>
    <recommendedName>
        <fullName evidence="3">Anaphase-promoting complex subunit 4 WD40 domain-containing protein</fullName>
    </recommendedName>
</protein>
<gene>
    <name evidence="1" type="ORF">Ae201684_000519</name>
</gene>
<dbReference type="EMBL" id="VJMJ01000003">
    <property type="protein sequence ID" value="KAF0744931.1"/>
    <property type="molecule type" value="Genomic_DNA"/>
</dbReference>
<dbReference type="Gene3D" id="2.130.10.10">
    <property type="entry name" value="YVTN repeat-like/Quinoprotein amine dehydrogenase"/>
    <property type="match status" value="1"/>
</dbReference>
<keyword evidence="2" id="KW-1185">Reference proteome</keyword>
<accession>A0A6G0XW38</accession>
<evidence type="ECO:0000313" key="1">
    <source>
        <dbReference type="EMBL" id="KAF0744931.1"/>
    </source>
</evidence>
<evidence type="ECO:0000313" key="2">
    <source>
        <dbReference type="Proteomes" id="UP000481153"/>
    </source>
</evidence>
<comment type="caution">
    <text evidence="1">The sequence shown here is derived from an EMBL/GenBank/DDBJ whole genome shotgun (WGS) entry which is preliminary data.</text>
</comment>
<dbReference type="VEuPathDB" id="FungiDB:AeMF1_017626"/>
<dbReference type="Proteomes" id="UP000481153">
    <property type="component" value="Unassembled WGS sequence"/>
</dbReference>
<organism evidence="1 2">
    <name type="scientific">Aphanomyces euteiches</name>
    <dbReference type="NCBI Taxonomy" id="100861"/>
    <lineage>
        <taxon>Eukaryota</taxon>
        <taxon>Sar</taxon>
        <taxon>Stramenopiles</taxon>
        <taxon>Oomycota</taxon>
        <taxon>Saprolegniomycetes</taxon>
        <taxon>Saprolegniales</taxon>
        <taxon>Verrucalvaceae</taxon>
        <taxon>Aphanomyces</taxon>
    </lineage>
</organism>
<dbReference type="InterPro" id="IPR011048">
    <property type="entry name" value="Haem_d1_sf"/>
</dbReference>
<dbReference type="AlphaFoldDB" id="A0A6G0XW38"/>
<proteinExistence type="predicted"/>
<evidence type="ECO:0008006" key="3">
    <source>
        <dbReference type="Google" id="ProtNLM"/>
    </source>
</evidence>
<dbReference type="Pfam" id="PF08309">
    <property type="entry name" value="LVIVD"/>
    <property type="match status" value="1"/>
</dbReference>
<dbReference type="InterPro" id="IPR015943">
    <property type="entry name" value="WD40/YVTN_repeat-like_dom_sf"/>
</dbReference>
<dbReference type="SUPFAM" id="SSF51004">
    <property type="entry name" value="C-terminal (heme d1) domain of cytochrome cd1-nitrite reductase"/>
    <property type="match status" value="1"/>
</dbReference>
<dbReference type="InterPro" id="IPR013211">
    <property type="entry name" value="LVIVD"/>
</dbReference>
<name>A0A6G0XW38_9STRA</name>